<dbReference type="PROSITE" id="PS50043">
    <property type="entry name" value="HTH_LUXR_2"/>
    <property type="match status" value="1"/>
</dbReference>
<evidence type="ECO:0000313" key="4">
    <source>
        <dbReference type="Proteomes" id="UP000288804"/>
    </source>
</evidence>
<proteinExistence type="predicted"/>
<gene>
    <name evidence="3" type="ORF">D5F51_16705</name>
</gene>
<sequence>MLSVAIITKNTFYKLGLTSLLKKIFNKRSGNDYLLIDSYEKKGNKKVNVIFEDFMVIVNIYQDHGVAGQDTNDLDKSMLTINIPFNSDRLDIDDIVYKINKIIKVANLDCCNMTSKDIIKFLGLKDNIQLSVTESRLVKLTSNGYSINDISTMLNRSEKTILSYRRSAIKKLGVLNKLEFYNYASNMKGYGNNDAIFICI</sequence>
<dbReference type="RefSeq" id="WP_129197956.1">
    <property type="nucleotide sequence ID" value="NZ_CP032487.1"/>
</dbReference>
<protein>
    <submittedName>
        <fullName evidence="3">LuxR family transcriptional regulator</fullName>
    </submittedName>
</protein>
<dbReference type="Gene3D" id="1.10.10.10">
    <property type="entry name" value="Winged helix-like DNA-binding domain superfamily/Winged helix DNA-binding domain"/>
    <property type="match status" value="1"/>
</dbReference>
<keyword evidence="1" id="KW-0238">DNA-binding</keyword>
<dbReference type="PRINTS" id="PR00038">
    <property type="entry name" value="HTHLUXR"/>
</dbReference>
<evidence type="ECO:0000256" key="1">
    <source>
        <dbReference type="ARBA" id="ARBA00023125"/>
    </source>
</evidence>
<accession>A0ABX5R4G9</accession>
<dbReference type="InterPro" id="IPR016032">
    <property type="entry name" value="Sig_transdc_resp-reg_C-effctor"/>
</dbReference>
<evidence type="ECO:0000313" key="3">
    <source>
        <dbReference type="EMBL" id="QAX80040.1"/>
    </source>
</evidence>
<dbReference type="CDD" id="cd06170">
    <property type="entry name" value="LuxR_C_like"/>
    <property type="match status" value="1"/>
</dbReference>
<dbReference type="InterPro" id="IPR000792">
    <property type="entry name" value="Tscrpt_reg_LuxR_C"/>
</dbReference>
<keyword evidence="4" id="KW-1185">Reference proteome</keyword>
<name>A0ABX5R4G9_9GAMM</name>
<dbReference type="EMBL" id="CP032487">
    <property type="protein sequence ID" value="QAX80040.1"/>
    <property type="molecule type" value="Genomic_DNA"/>
</dbReference>
<evidence type="ECO:0000259" key="2">
    <source>
        <dbReference type="PROSITE" id="PS50043"/>
    </source>
</evidence>
<dbReference type="SMART" id="SM00421">
    <property type="entry name" value="HTH_LUXR"/>
    <property type="match status" value="1"/>
</dbReference>
<reference evidence="4" key="1">
    <citation type="submission" date="2018-09" db="EMBL/GenBank/DDBJ databases">
        <title>Yersinia hibernicus sp. nov.</title>
        <authorList>
            <person name="Nguyen S.V."/>
            <person name="Mundanda D.M."/>
            <person name="Anes J."/>
            <person name="Fanning S."/>
        </authorList>
    </citation>
    <scope>NUCLEOTIDE SEQUENCE [LARGE SCALE GENOMIC DNA]</scope>
    <source>
        <strain evidence="4">CFS1934</strain>
    </source>
</reference>
<dbReference type="InterPro" id="IPR036388">
    <property type="entry name" value="WH-like_DNA-bd_sf"/>
</dbReference>
<feature type="domain" description="HTH luxR-type" evidence="2">
    <location>
        <begin position="123"/>
        <end position="188"/>
    </location>
</feature>
<dbReference type="Proteomes" id="UP000288804">
    <property type="component" value="Chromosome"/>
</dbReference>
<dbReference type="SUPFAM" id="SSF46894">
    <property type="entry name" value="C-terminal effector domain of the bipartite response regulators"/>
    <property type="match status" value="1"/>
</dbReference>
<organism evidence="3 4">
    <name type="scientific">Yersinia hibernica</name>
    <dbReference type="NCBI Taxonomy" id="2339259"/>
    <lineage>
        <taxon>Bacteria</taxon>
        <taxon>Pseudomonadati</taxon>
        <taxon>Pseudomonadota</taxon>
        <taxon>Gammaproteobacteria</taxon>
        <taxon>Enterobacterales</taxon>
        <taxon>Yersiniaceae</taxon>
        <taxon>Yersinia</taxon>
    </lineage>
</organism>
<dbReference type="Pfam" id="PF00196">
    <property type="entry name" value="GerE"/>
    <property type="match status" value="1"/>
</dbReference>